<proteinExistence type="predicted"/>
<accession>A0A6M3J852</accession>
<dbReference type="EMBL" id="MT141538">
    <property type="protein sequence ID" value="QJA65405.1"/>
    <property type="molecule type" value="Genomic_DNA"/>
</dbReference>
<dbReference type="EMBL" id="MT145195">
    <property type="protein sequence ID" value="QJI05120.1"/>
    <property type="molecule type" value="Genomic_DNA"/>
</dbReference>
<evidence type="ECO:0000313" key="1">
    <source>
        <dbReference type="EMBL" id="QJA65405.1"/>
    </source>
</evidence>
<organism evidence="1">
    <name type="scientific">viral metagenome</name>
    <dbReference type="NCBI Taxonomy" id="1070528"/>
    <lineage>
        <taxon>unclassified sequences</taxon>
        <taxon>metagenomes</taxon>
        <taxon>organismal metagenomes</taxon>
    </lineage>
</organism>
<reference evidence="1" key="1">
    <citation type="submission" date="2020-03" db="EMBL/GenBank/DDBJ databases">
        <title>The deep terrestrial virosphere.</title>
        <authorList>
            <person name="Holmfeldt K."/>
            <person name="Nilsson E."/>
            <person name="Simone D."/>
            <person name="Lopez-Fernandez M."/>
            <person name="Wu X."/>
            <person name="de Brujin I."/>
            <person name="Lundin D."/>
            <person name="Andersson A."/>
            <person name="Bertilsson S."/>
            <person name="Dopson M."/>
        </authorList>
    </citation>
    <scope>NUCLEOTIDE SEQUENCE</scope>
    <source>
        <strain evidence="2">MM415A00136</strain>
        <strain evidence="1">MM415B00397</strain>
    </source>
</reference>
<gene>
    <name evidence="2" type="ORF">MM415A00136_0002</name>
    <name evidence="1" type="ORF">MM415B00397_0017</name>
</gene>
<protein>
    <submittedName>
        <fullName evidence="1">Uncharacterized protein</fullName>
    </submittedName>
</protein>
<sequence>MRNPDKTKTDKLQAKLDRLKVNKLDSDARVEGAFKDLEKRARKWRLMYWNYLEAEGKTEADYPELTKGLASWTEPSELTLAEYDICHKEYQDWVNTFAPMVEEKYWAEDDFALTKHPKGKTFNDVRAEKVAELEKR</sequence>
<evidence type="ECO:0000313" key="2">
    <source>
        <dbReference type="EMBL" id="QJI05120.1"/>
    </source>
</evidence>
<name>A0A6M3J852_9ZZZZ</name>
<dbReference type="AlphaFoldDB" id="A0A6M3J852"/>